<evidence type="ECO:0000313" key="7">
    <source>
        <dbReference type="Proteomes" id="UP000308197"/>
    </source>
</evidence>
<organism evidence="6 7">
    <name type="scientific">Polyporus arcularius HHB13444</name>
    <dbReference type="NCBI Taxonomy" id="1314778"/>
    <lineage>
        <taxon>Eukaryota</taxon>
        <taxon>Fungi</taxon>
        <taxon>Dikarya</taxon>
        <taxon>Basidiomycota</taxon>
        <taxon>Agaricomycotina</taxon>
        <taxon>Agaricomycetes</taxon>
        <taxon>Polyporales</taxon>
        <taxon>Polyporaceae</taxon>
        <taxon>Polyporus</taxon>
    </lineage>
</organism>
<evidence type="ECO:0000256" key="3">
    <source>
        <dbReference type="ARBA" id="ARBA00022833"/>
    </source>
</evidence>
<keyword evidence="3" id="KW-0862">Zinc</keyword>
<evidence type="ECO:0000256" key="2">
    <source>
        <dbReference type="ARBA" id="ARBA00022771"/>
    </source>
</evidence>
<protein>
    <recommendedName>
        <fullName evidence="5">MYND-type domain-containing protein</fullName>
    </recommendedName>
</protein>
<dbReference type="AlphaFoldDB" id="A0A5C3PEC8"/>
<keyword evidence="2 4" id="KW-0863">Zinc-finger</keyword>
<proteinExistence type="predicted"/>
<accession>A0A5C3PEC8</accession>
<evidence type="ECO:0000256" key="1">
    <source>
        <dbReference type="ARBA" id="ARBA00022723"/>
    </source>
</evidence>
<evidence type="ECO:0000259" key="5">
    <source>
        <dbReference type="PROSITE" id="PS50865"/>
    </source>
</evidence>
<dbReference type="Proteomes" id="UP000308197">
    <property type="component" value="Unassembled WGS sequence"/>
</dbReference>
<dbReference type="SUPFAM" id="SSF144232">
    <property type="entry name" value="HIT/MYND zinc finger-like"/>
    <property type="match status" value="1"/>
</dbReference>
<gene>
    <name evidence="6" type="ORF">K466DRAFT_490001</name>
</gene>
<keyword evidence="7" id="KW-1185">Reference proteome</keyword>
<dbReference type="Pfam" id="PF01753">
    <property type="entry name" value="zf-MYND"/>
    <property type="match status" value="1"/>
</dbReference>
<keyword evidence="1" id="KW-0479">Metal-binding</keyword>
<sequence length="49" mass="5733">MNTQPNSLLFCHHCGRLPTEDVRLKRCVRCSVTLYCGRECQKADWPTHK</sequence>
<feature type="domain" description="MYND-type" evidence="5">
    <location>
        <begin position="11"/>
        <end position="49"/>
    </location>
</feature>
<evidence type="ECO:0000256" key="4">
    <source>
        <dbReference type="PROSITE-ProRule" id="PRU00134"/>
    </source>
</evidence>
<dbReference type="InParanoid" id="A0A5C3PEC8"/>
<dbReference type="Gene3D" id="6.10.140.2220">
    <property type="match status" value="1"/>
</dbReference>
<reference evidence="6 7" key="1">
    <citation type="journal article" date="2019" name="Nat. Ecol. Evol.">
        <title>Megaphylogeny resolves global patterns of mushroom evolution.</title>
        <authorList>
            <person name="Varga T."/>
            <person name="Krizsan K."/>
            <person name="Foldi C."/>
            <person name="Dima B."/>
            <person name="Sanchez-Garcia M."/>
            <person name="Sanchez-Ramirez S."/>
            <person name="Szollosi G.J."/>
            <person name="Szarkandi J.G."/>
            <person name="Papp V."/>
            <person name="Albert L."/>
            <person name="Andreopoulos W."/>
            <person name="Angelini C."/>
            <person name="Antonin V."/>
            <person name="Barry K.W."/>
            <person name="Bougher N.L."/>
            <person name="Buchanan P."/>
            <person name="Buyck B."/>
            <person name="Bense V."/>
            <person name="Catcheside P."/>
            <person name="Chovatia M."/>
            <person name="Cooper J."/>
            <person name="Damon W."/>
            <person name="Desjardin D."/>
            <person name="Finy P."/>
            <person name="Geml J."/>
            <person name="Haridas S."/>
            <person name="Hughes K."/>
            <person name="Justo A."/>
            <person name="Karasinski D."/>
            <person name="Kautmanova I."/>
            <person name="Kiss B."/>
            <person name="Kocsube S."/>
            <person name="Kotiranta H."/>
            <person name="LaButti K.M."/>
            <person name="Lechner B.E."/>
            <person name="Liimatainen K."/>
            <person name="Lipzen A."/>
            <person name="Lukacs Z."/>
            <person name="Mihaltcheva S."/>
            <person name="Morgado L.N."/>
            <person name="Niskanen T."/>
            <person name="Noordeloos M.E."/>
            <person name="Ohm R.A."/>
            <person name="Ortiz-Santana B."/>
            <person name="Ovrebo C."/>
            <person name="Racz N."/>
            <person name="Riley R."/>
            <person name="Savchenko A."/>
            <person name="Shiryaev A."/>
            <person name="Soop K."/>
            <person name="Spirin V."/>
            <person name="Szebenyi C."/>
            <person name="Tomsovsky M."/>
            <person name="Tulloss R.E."/>
            <person name="Uehling J."/>
            <person name="Grigoriev I.V."/>
            <person name="Vagvolgyi C."/>
            <person name="Papp T."/>
            <person name="Martin F.M."/>
            <person name="Miettinen O."/>
            <person name="Hibbett D.S."/>
            <person name="Nagy L.G."/>
        </authorList>
    </citation>
    <scope>NUCLEOTIDE SEQUENCE [LARGE SCALE GENOMIC DNA]</scope>
    <source>
        <strain evidence="6 7">HHB13444</strain>
    </source>
</reference>
<dbReference type="PROSITE" id="PS50865">
    <property type="entry name" value="ZF_MYND_2"/>
    <property type="match status" value="1"/>
</dbReference>
<dbReference type="InterPro" id="IPR002893">
    <property type="entry name" value="Znf_MYND"/>
</dbReference>
<evidence type="ECO:0000313" key="6">
    <source>
        <dbReference type="EMBL" id="TFK87936.1"/>
    </source>
</evidence>
<dbReference type="EMBL" id="ML211133">
    <property type="protein sequence ID" value="TFK87936.1"/>
    <property type="molecule type" value="Genomic_DNA"/>
</dbReference>
<dbReference type="GO" id="GO:0008270">
    <property type="term" value="F:zinc ion binding"/>
    <property type="evidence" value="ECO:0007669"/>
    <property type="project" value="UniProtKB-KW"/>
</dbReference>
<name>A0A5C3PEC8_9APHY</name>